<name>A0A9N8VQK3_9GLOM</name>
<evidence type="ECO:0000313" key="3">
    <source>
        <dbReference type="Proteomes" id="UP000789342"/>
    </source>
</evidence>
<comment type="caution">
    <text evidence="2">The sequence shown here is derived from an EMBL/GenBank/DDBJ whole genome shotgun (WGS) entry which is preliminary data.</text>
</comment>
<accession>A0A9N8VQK3</accession>
<dbReference type="EMBL" id="CAJVPV010000480">
    <property type="protein sequence ID" value="CAG8458798.1"/>
    <property type="molecule type" value="Genomic_DNA"/>
</dbReference>
<dbReference type="Proteomes" id="UP000789342">
    <property type="component" value="Unassembled WGS sequence"/>
</dbReference>
<feature type="region of interest" description="Disordered" evidence="1">
    <location>
        <begin position="66"/>
        <end position="93"/>
    </location>
</feature>
<dbReference type="AlphaFoldDB" id="A0A9N8VQK3"/>
<organism evidence="2 3">
    <name type="scientific">Acaulospora morrowiae</name>
    <dbReference type="NCBI Taxonomy" id="94023"/>
    <lineage>
        <taxon>Eukaryota</taxon>
        <taxon>Fungi</taxon>
        <taxon>Fungi incertae sedis</taxon>
        <taxon>Mucoromycota</taxon>
        <taxon>Glomeromycotina</taxon>
        <taxon>Glomeromycetes</taxon>
        <taxon>Diversisporales</taxon>
        <taxon>Acaulosporaceae</taxon>
        <taxon>Acaulospora</taxon>
    </lineage>
</organism>
<protein>
    <submittedName>
        <fullName evidence="2">18095_t:CDS:1</fullName>
    </submittedName>
</protein>
<keyword evidence="3" id="KW-1185">Reference proteome</keyword>
<gene>
    <name evidence="2" type="ORF">AMORRO_LOCUS1291</name>
</gene>
<evidence type="ECO:0000256" key="1">
    <source>
        <dbReference type="SAM" id="MobiDB-lite"/>
    </source>
</evidence>
<evidence type="ECO:0000313" key="2">
    <source>
        <dbReference type="EMBL" id="CAG8458798.1"/>
    </source>
</evidence>
<proteinExistence type="predicted"/>
<sequence>MINTTLTEIAKFGHFVSASCNDTSELIVLQNDNASAASDIYNDTSVQMYGLTSNSDALQKDTKSRIKESRKEASGPSSSLDSSSESYDESNVKQISELQSIPNTLNLSEQFSEQNTNIQKTKIPEIDIQPLIEELKIEPLAKTIHSSCNSEDEFLPVGISTNTSYLAMQKNISDYSGFNSDPSEDTERKKIMIWVQCFSDDDDLSSGKKTYKNSDYLITAY</sequence>
<feature type="compositionally biased region" description="Low complexity" evidence="1">
    <location>
        <begin position="74"/>
        <end position="85"/>
    </location>
</feature>
<dbReference type="OrthoDB" id="2436584at2759"/>
<reference evidence="2" key="1">
    <citation type="submission" date="2021-06" db="EMBL/GenBank/DDBJ databases">
        <authorList>
            <person name="Kallberg Y."/>
            <person name="Tangrot J."/>
            <person name="Rosling A."/>
        </authorList>
    </citation>
    <scope>NUCLEOTIDE SEQUENCE</scope>
    <source>
        <strain evidence="2">CL551</strain>
    </source>
</reference>